<gene>
    <name evidence="2" type="ORF">FC92_GL001522</name>
</gene>
<sequence length="194" mass="22414">MGATIVSQLGKVLADEKNIKIIKATNVKDGINVKEISKKIGIPASQLYYPVKKLLELDLIEVVKSEQIKNLQEYYYSSYNLNEHGSTLLNSDENEFDGISMSADWTVNHKDEFVKLFLYRMQMFLDSALTEMDKYQDDPTYFEKIKAGGIFSTMKLSQEAQKKLFKNIYKLMDKAEAEDQGTNKETFNFMVQKW</sequence>
<reference evidence="2 3" key="1">
    <citation type="journal article" date="2015" name="Genome Announc.">
        <title>Expanding the biotechnology potential of lactobacilli through comparative genomics of 213 strains and associated genera.</title>
        <authorList>
            <person name="Sun Z."/>
            <person name="Harris H.M."/>
            <person name="McCann A."/>
            <person name="Guo C."/>
            <person name="Argimon S."/>
            <person name="Zhang W."/>
            <person name="Yang X."/>
            <person name="Jeffery I.B."/>
            <person name="Cooney J.C."/>
            <person name="Kagawa T.F."/>
            <person name="Liu W."/>
            <person name="Song Y."/>
            <person name="Salvetti E."/>
            <person name="Wrobel A."/>
            <person name="Rasinkangas P."/>
            <person name="Parkhill J."/>
            <person name="Rea M.C."/>
            <person name="O'Sullivan O."/>
            <person name="Ritari J."/>
            <person name="Douillard F.P."/>
            <person name="Paul Ross R."/>
            <person name="Yang R."/>
            <person name="Briner A.E."/>
            <person name="Felis G.E."/>
            <person name="de Vos W.M."/>
            <person name="Barrangou R."/>
            <person name="Klaenhammer T.R."/>
            <person name="Caufield P.W."/>
            <person name="Cui Y."/>
            <person name="Zhang H."/>
            <person name="O'Toole P.W."/>
        </authorList>
    </citation>
    <scope>NUCLEOTIDE SEQUENCE [LARGE SCALE GENOMIC DNA]</scope>
    <source>
        <strain evidence="2 3">DSM 19519</strain>
    </source>
</reference>
<dbReference type="Gene3D" id="1.10.10.10">
    <property type="entry name" value="Winged helix-like DNA-binding domain superfamily/Winged helix DNA-binding domain"/>
    <property type="match status" value="1"/>
</dbReference>
<protein>
    <submittedName>
        <fullName evidence="2">Uncharacterized protein</fullName>
    </submittedName>
</protein>
<dbReference type="SUPFAM" id="SSF46785">
    <property type="entry name" value="Winged helix' DNA-binding domain"/>
    <property type="match status" value="1"/>
</dbReference>
<dbReference type="Proteomes" id="UP000051448">
    <property type="component" value="Unassembled WGS sequence"/>
</dbReference>
<proteinExistence type="predicted"/>
<accession>A0A0R1MAQ6</accession>
<dbReference type="GO" id="GO:0003677">
    <property type="term" value="F:DNA binding"/>
    <property type="evidence" value="ECO:0007669"/>
    <property type="project" value="UniProtKB-KW"/>
</dbReference>
<dbReference type="CDD" id="cd00090">
    <property type="entry name" value="HTH_ARSR"/>
    <property type="match status" value="1"/>
</dbReference>
<dbReference type="GeneID" id="98310972"/>
<dbReference type="STRING" id="1423759.FC92_GL001522"/>
<dbReference type="Pfam" id="PF12840">
    <property type="entry name" value="HTH_20"/>
    <property type="match status" value="1"/>
</dbReference>
<comment type="caution">
    <text evidence="2">The sequence shown here is derived from an EMBL/GenBank/DDBJ whole genome shotgun (WGS) entry which is preliminary data.</text>
</comment>
<dbReference type="InterPro" id="IPR036388">
    <property type="entry name" value="WH-like_DNA-bd_sf"/>
</dbReference>
<dbReference type="InterPro" id="IPR011991">
    <property type="entry name" value="ArsR-like_HTH"/>
</dbReference>
<dbReference type="InterPro" id="IPR036390">
    <property type="entry name" value="WH_DNA-bd_sf"/>
</dbReference>
<organism evidence="2 3">
    <name type="scientific">Liquorilactobacillus hordei DSM 19519</name>
    <dbReference type="NCBI Taxonomy" id="1423759"/>
    <lineage>
        <taxon>Bacteria</taxon>
        <taxon>Bacillati</taxon>
        <taxon>Bacillota</taxon>
        <taxon>Bacilli</taxon>
        <taxon>Lactobacillales</taxon>
        <taxon>Lactobacillaceae</taxon>
        <taxon>Liquorilactobacillus</taxon>
    </lineage>
</organism>
<evidence type="ECO:0000313" key="3">
    <source>
        <dbReference type="Proteomes" id="UP000051448"/>
    </source>
</evidence>
<evidence type="ECO:0000313" key="2">
    <source>
        <dbReference type="EMBL" id="KRL05232.1"/>
    </source>
</evidence>
<dbReference type="EMBL" id="AZDX01000045">
    <property type="protein sequence ID" value="KRL05232.1"/>
    <property type="molecule type" value="Genomic_DNA"/>
</dbReference>
<dbReference type="AlphaFoldDB" id="A0A0R1MAQ6"/>
<keyword evidence="3" id="KW-1185">Reference proteome</keyword>
<keyword evidence="1" id="KW-0238">DNA-binding</keyword>
<dbReference type="PATRIC" id="fig|1423759.3.peg.1594"/>
<dbReference type="RefSeq" id="WP_057870199.1">
    <property type="nucleotide sequence ID" value="NZ_AZDX01000045.1"/>
</dbReference>
<name>A0A0R1MAQ6_9LACO</name>
<dbReference type="OrthoDB" id="2314876at2"/>
<evidence type="ECO:0000256" key="1">
    <source>
        <dbReference type="ARBA" id="ARBA00023125"/>
    </source>
</evidence>